<evidence type="ECO:0000313" key="2">
    <source>
        <dbReference type="EMBL" id="KNZ48015.1"/>
    </source>
</evidence>
<keyword evidence="1" id="KW-0472">Membrane</keyword>
<dbReference type="VEuPathDB" id="FungiDB:VP01_5971g1"/>
<keyword evidence="1" id="KW-0812">Transmembrane</keyword>
<reference evidence="2 3" key="1">
    <citation type="submission" date="2015-08" db="EMBL/GenBank/DDBJ databases">
        <title>Next Generation Sequencing and Analysis of the Genome of Puccinia sorghi L Schw, the Causal Agent of Maize Common Rust.</title>
        <authorList>
            <person name="Rochi L."/>
            <person name="Burguener G."/>
            <person name="Darino M."/>
            <person name="Turjanski A."/>
            <person name="Kreff E."/>
            <person name="Dieguez M.J."/>
            <person name="Sacco F."/>
        </authorList>
    </citation>
    <scope>NUCLEOTIDE SEQUENCE [LARGE SCALE GENOMIC DNA]</scope>
    <source>
        <strain evidence="2 3">RO10H11247</strain>
    </source>
</reference>
<feature type="transmembrane region" description="Helical" evidence="1">
    <location>
        <begin position="46"/>
        <end position="66"/>
    </location>
</feature>
<dbReference type="EMBL" id="LAVV01011242">
    <property type="protein sequence ID" value="KNZ48015.1"/>
    <property type="molecule type" value="Genomic_DNA"/>
</dbReference>
<keyword evidence="3" id="KW-1185">Reference proteome</keyword>
<gene>
    <name evidence="2" type="ORF">VP01_5971g1</name>
</gene>
<dbReference type="AlphaFoldDB" id="A0A0L6UJN5"/>
<dbReference type="Proteomes" id="UP000037035">
    <property type="component" value="Unassembled WGS sequence"/>
</dbReference>
<name>A0A0L6UJN5_9BASI</name>
<protein>
    <submittedName>
        <fullName evidence="2">Uncharacterized protein</fullName>
    </submittedName>
</protein>
<accession>A0A0L6UJN5</accession>
<evidence type="ECO:0000313" key="3">
    <source>
        <dbReference type="Proteomes" id="UP000037035"/>
    </source>
</evidence>
<organism evidence="2 3">
    <name type="scientific">Puccinia sorghi</name>
    <dbReference type="NCBI Taxonomy" id="27349"/>
    <lineage>
        <taxon>Eukaryota</taxon>
        <taxon>Fungi</taxon>
        <taxon>Dikarya</taxon>
        <taxon>Basidiomycota</taxon>
        <taxon>Pucciniomycotina</taxon>
        <taxon>Pucciniomycetes</taxon>
        <taxon>Pucciniales</taxon>
        <taxon>Pucciniaceae</taxon>
        <taxon>Puccinia</taxon>
    </lineage>
</organism>
<proteinExistence type="predicted"/>
<evidence type="ECO:0000256" key="1">
    <source>
        <dbReference type="SAM" id="Phobius"/>
    </source>
</evidence>
<comment type="caution">
    <text evidence="2">The sequence shown here is derived from an EMBL/GenBank/DDBJ whole genome shotgun (WGS) entry which is preliminary data.</text>
</comment>
<sequence>MRHPSILPMEKFPRNRWNPLDITTFGMFVDVINPYGNKQGGKHASIFFCCFGMSYVTVALDSWYIAFFDLLPPQRSTHSRCVNAFLCQPARLLSYSRSCRTLIPFTYLLPRDAAKIIESGLWKRVMATSLIDLNWNIGQQPMTTSLIPCTISSVRSYTDDTLLWSGQSRLATSANPAMIPEKLGEVILH</sequence>
<keyword evidence="1" id="KW-1133">Transmembrane helix</keyword>